<proteinExistence type="predicted"/>
<keyword evidence="3" id="KW-1185">Reference proteome</keyword>
<evidence type="ECO:0000313" key="3">
    <source>
        <dbReference type="Proteomes" id="UP000078454"/>
    </source>
</evidence>
<dbReference type="Proteomes" id="UP000078454">
    <property type="component" value="Unassembled WGS sequence"/>
</dbReference>
<protein>
    <recommendedName>
        <fullName evidence="1">Cyclophilin-like domain-containing protein</fullName>
    </recommendedName>
</protein>
<dbReference type="STRING" id="1850517.A8708_10655"/>
<reference evidence="2 3" key="1">
    <citation type="submission" date="2016-05" db="EMBL/GenBank/DDBJ databases">
        <title>Paenibacillus sp. 1ZS3-15 nov., isolated from the rhizosphere soil.</title>
        <authorList>
            <person name="Zhang X.X."/>
            <person name="Zhang J."/>
        </authorList>
    </citation>
    <scope>NUCLEOTIDE SEQUENCE [LARGE SCALE GENOMIC DNA]</scope>
    <source>
        <strain evidence="2 3">1ZS3-15</strain>
    </source>
</reference>
<accession>A0A197ZWV2</accession>
<evidence type="ECO:0000313" key="2">
    <source>
        <dbReference type="EMBL" id="OAS13302.1"/>
    </source>
</evidence>
<organism evidence="2 3">
    <name type="scientific">Paenibacillus oryzisoli</name>
    <dbReference type="NCBI Taxonomy" id="1850517"/>
    <lineage>
        <taxon>Bacteria</taxon>
        <taxon>Bacillati</taxon>
        <taxon>Bacillota</taxon>
        <taxon>Bacilli</taxon>
        <taxon>Bacillales</taxon>
        <taxon>Paenibacillaceae</taxon>
        <taxon>Paenibacillus</taxon>
    </lineage>
</organism>
<dbReference type="EMBL" id="LYPB01000095">
    <property type="protein sequence ID" value="OAS13302.1"/>
    <property type="molecule type" value="Genomic_DNA"/>
</dbReference>
<feature type="domain" description="Cyclophilin-like" evidence="1">
    <location>
        <begin position="1"/>
        <end position="103"/>
    </location>
</feature>
<dbReference type="InterPro" id="IPR029000">
    <property type="entry name" value="Cyclophilin-like_dom_sf"/>
</dbReference>
<dbReference type="AlphaFoldDB" id="A0A197ZWV2"/>
<dbReference type="SUPFAM" id="SSF50891">
    <property type="entry name" value="Cyclophilin-like"/>
    <property type="match status" value="1"/>
</dbReference>
<dbReference type="InterPro" id="IPR041183">
    <property type="entry name" value="Cyclophilin-like"/>
</dbReference>
<gene>
    <name evidence="2" type="ORF">A8708_10655</name>
</gene>
<dbReference type="Pfam" id="PF18050">
    <property type="entry name" value="Cyclophil_like2"/>
    <property type="match status" value="1"/>
</dbReference>
<dbReference type="Gene3D" id="2.40.100.20">
    <property type="match status" value="1"/>
</dbReference>
<name>A0A197ZWV2_9BACL</name>
<dbReference type="OrthoDB" id="9806505at2"/>
<sequence length="106" mass="12206">MNDNPTSRDFLSRLPLTLIYKEYGGFEKLNILDKGLTMEDAPTGSDPEVGDIGYFAPWKDVNIYYSDWNYSKGLIKLGRIESGLEEFTKKLKDMHDDFTVTIQKMN</sequence>
<comment type="caution">
    <text evidence="2">The sequence shown here is derived from an EMBL/GenBank/DDBJ whole genome shotgun (WGS) entry which is preliminary data.</text>
</comment>
<evidence type="ECO:0000259" key="1">
    <source>
        <dbReference type="Pfam" id="PF18050"/>
    </source>
</evidence>